<sequence length="205" mass="24680">MLQLRASQERYDYGGRVFQPRPRRSASKSNEENKKLQERIKRKEAMEIQMKKENTEKMRKINEEMERIQKKSETIQMEMTMRQSKMEEELREKDRVIKELQNDNRQRDMEKNQEMEKAMRLLSGQWEEQGKTIKNLLDRFYPSPVEEECPICTDEMETSQETLKCEVCKKKVHLKCASEWHKKSRSCPICRSPQLNPEDYPSLRG</sequence>
<dbReference type="SUPFAM" id="SSF57850">
    <property type="entry name" value="RING/U-box"/>
    <property type="match status" value="1"/>
</dbReference>
<name>A0A1I7UP44_9PELO</name>
<keyword evidence="2" id="KW-0862">Zinc</keyword>
<dbReference type="GO" id="GO:0008270">
    <property type="term" value="F:zinc ion binding"/>
    <property type="evidence" value="ECO:0007669"/>
    <property type="project" value="UniProtKB-KW"/>
</dbReference>
<evidence type="ECO:0000313" key="7">
    <source>
        <dbReference type="WBParaSite" id="Csp11.Scaffold630.g17931.t1"/>
    </source>
</evidence>
<evidence type="ECO:0000256" key="2">
    <source>
        <dbReference type="ARBA" id="ARBA00022833"/>
    </source>
</evidence>
<reference evidence="7" key="1">
    <citation type="submission" date="2016-11" db="UniProtKB">
        <authorList>
            <consortium name="WormBaseParasite"/>
        </authorList>
    </citation>
    <scope>IDENTIFICATION</scope>
</reference>
<evidence type="ECO:0000256" key="4">
    <source>
        <dbReference type="SAM" id="MobiDB-lite"/>
    </source>
</evidence>
<dbReference type="InterPro" id="IPR001841">
    <property type="entry name" value="Znf_RING"/>
</dbReference>
<feature type="domain" description="RING-type" evidence="5">
    <location>
        <begin position="149"/>
        <end position="191"/>
    </location>
</feature>
<organism evidence="6 7">
    <name type="scientific">Caenorhabditis tropicalis</name>
    <dbReference type="NCBI Taxonomy" id="1561998"/>
    <lineage>
        <taxon>Eukaryota</taxon>
        <taxon>Metazoa</taxon>
        <taxon>Ecdysozoa</taxon>
        <taxon>Nematoda</taxon>
        <taxon>Chromadorea</taxon>
        <taxon>Rhabditida</taxon>
        <taxon>Rhabditina</taxon>
        <taxon>Rhabditomorpha</taxon>
        <taxon>Rhabditoidea</taxon>
        <taxon>Rhabditidae</taxon>
        <taxon>Peloderinae</taxon>
        <taxon>Caenorhabditis</taxon>
    </lineage>
</organism>
<protein>
    <submittedName>
        <fullName evidence="7">RING-type domain-containing protein</fullName>
    </submittedName>
</protein>
<proteinExistence type="predicted"/>
<evidence type="ECO:0000259" key="5">
    <source>
        <dbReference type="PROSITE" id="PS50089"/>
    </source>
</evidence>
<dbReference type="Gene3D" id="3.30.40.10">
    <property type="entry name" value="Zinc/RING finger domain, C3HC4 (zinc finger)"/>
    <property type="match status" value="1"/>
</dbReference>
<evidence type="ECO:0000256" key="1">
    <source>
        <dbReference type="ARBA" id="ARBA00022771"/>
    </source>
</evidence>
<dbReference type="InterPro" id="IPR013083">
    <property type="entry name" value="Znf_RING/FYVE/PHD"/>
</dbReference>
<evidence type="ECO:0000256" key="3">
    <source>
        <dbReference type="PROSITE-ProRule" id="PRU00175"/>
    </source>
</evidence>
<evidence type="ECO:0000313" key="6">
    <source>
        <dbReference type="Proteomes" id="UP000095282"/>
    </source>
</evidence>
<dbReference type="Pfam" id="PF13639">
    <property type="entry name" value="zf-RING_2"/>
    <property type="match status" value="1"/>
</dbReference>
<feature type="region of interest" description="Disordered" evidence="4">
    <location>
        <begin position="69"/>
        <end position="91"/>
    </location>
</feature>
<keyword evidence="6" id="KW-1185">Reference proteome</keyword>
<feature type="compositionally biased region" description="Polar residues" evidence="4">
    <location>
        <begin position="74"/>
        <end position="83"/>
    </location>
</feature>
<keyword evidence="1 3" id="KW-0479">Metal-binding</keyword>
<dbReference type="eggNOG" id="KOG0800">
    <property type="taxonomic scope" value="Eukaryota"/>
</dbReference>
<keyword evidence="1 3" id="KW-0863">Zinc-finger</keyword>
<feature type="region of interest" description="Disordered" evidence="4">
    <location>
        <begin position="1"/>
        <end position="39"/>
    </location>
</feature>
<dbReference type="WBParaSite" id="Csp11.Scaffold630.g17931.t1">
    <property type="protein sequence ID" value="Csp11.Scaffold630.g17931.t1"/>
    <property type="gene ID" value="Csp11.Scaffold630.g17931"/>
</dbReference>
<dbReference type="AlphaFoldDB" id="A0A1I7UP44"/>
<accession>A0A1I7UP44</accession>
<dbReference type="Proteomes" id="UP000095282">
    <property type="component" value="Unplaced"/>
</dbReference>
<dbReference type="PROSITE" id="PS50089">
    <property type="entry name" value="ZF_RING_2"/>
    <property type="match status" value="1"/>
</dbReference>
<feature type="compositionally biased region" description="Basic and acidic residues" evidence="4">
    <location>
        <begin position="29"/>
        <end position="39"/>
    </location>
</feature>
<feature type="region of interest" description="Disordered" evidence="4">
    <location>
        <begin position="184"/>
        <end position="205"/>
    </location>
</feature>